<evidence type="ECO:0000256" key="4">
    <source>
        <dbReference type="RuleBase" id="RU004106"/>
    </source>
</evidence>
<organism evidence="6 7">
    <name type="scientific">Clostridium beijerinckii</name>
    <name type="common">Clostridium MP</name>
    <dbReference type="NCBI Taxonomy" id="1520"/>
    <lineage>
        <taxon>Bacteria</taxon>
        <taxon>Bacillati</taxon>
        <taxon>Bacillota</taxon>
        <taxon>Clostridia</taxon>
        <taxon>Eubacteriales</taxon>
        <taxon>Clostridiaceae</taxon>
        <taxon>Clostridium</taxon>
    </lineage>
</organism>
<dbReference type="Proteomes" id="UP000031866">
    <property type="component" value="Chromosome"/>
</dbReference>
<dbReference type="SUPFAM" id="SSF56752">
    <property type="entry name" value="D-aminoacid aminotransferase-like PLP-dependent enzymes"/>
    <property type="match status" value="1"/>
</dbReference>
<dbReference type="AlphaFoldDB" id="A0A0B5QSE5"/>
<dbReference type="OrthoDB" id="9805628at2"/>
<dbReference type="PANTHER" id="PTHR42743:SF11">
    <property type="entry name" value="AMINODEOXYCHORISMATE LYASE"/>
    <property type="match status" value="1"/>
</dbReference>
<dbReference type="InterPro" id="IPR043131">
    <property type="entry name" value="BCAT-like_N"/>
</dbReference>
<reference evidence="7" key="1">
    <citation type="submission" date="2014-12" db="EMBL/GenBank/DDBJ databases">
        <title>Genome sequence of Clostridium beijerinckii strain 59B.</title>
        <authorList>
            <person name="Little G.T."/>
            <person name="Minton N.P."/>
        </authorList>
    </citation>
    <scope>NUCLEOTIDE SEQUENCE [LARGE SCALE GENOMIC DNA]</scope>
    <source>
        <strain evidence="7">59B</strain>
    </source>
</reference>
<dbReference type="GO" id="GO:0008652">
    <property type="term" value="P:amino acid biosynthetic process"/>
    <property type="evidence" value="ECO:0007669"/>
    <property type="project" value="UniProtKB-ARBA"/>
</dbReference>
<proteinExistence type="inferred from homology"/>
<comment type="similarity">
    <text evidence="2 4">Belongs to the class-IV pyridoxal-phosphate-dependent aminotransferase family.</text>
</comment>
<dbReference type="InterPro" id="IPR001544">
    <property type="entry name" value="Aminotrans_IV"/>
</dbReference>
<dbReference type="STRING" id="1520.LF65_04630"/>
<dbReference type="PANTHER" id="PTHR42743">
    <property type="entry name" value="AMINO-ACID AMINOTRANSFERASE"/>
    <property type="match status" value="1"/>
</dbReference>
<dbReference type="KEGG" id="cbei:LF65_04630"/>
<dbReference type="Pfam" id="PF01063">
    <property type="entry name" value="Aminotran_4"/>
    <property type="match status" value="1"/>
</dbReference>
<evidence type="ECO:0000256" key="2">
    <source>
        <dbReference type="ARBA" id="ARBA00009320"/>
    </source>
</evidence>
<dbReference type="PROSITE" id="PS00770">
    <property type="entry name" value="AA_TRANSFER_CLASS_4"/>
    <property type="match status" value="1"/>
</dbReference>
<dbReference type="CDD" id="cd00449">
    <property type="entry name" value="PLPDE_IV"/>
    <property type="match status" value="1"/>
</dbReference>
<dbReference type="RefSeq" id="WP_041899244.1">
    <property type="nucleotide sequence ID" value="NZ_CP010086.2"/>
</dbReference>
<dbReference type="GO" id="GO:0005829">
    <property type="term" value="C:cytosol"/>
    <property type="evidence" value="ECO:0007669"/>
    <property type="project" value="TreeGrafter"/>
</dbReference>
<dbReference type="GO" id="GO:0046394">
    <property type="term" value="P:carboxylic acid biosynthetic process"/>
    <property type="evidence" value="ECO:0007669"/>
    <property type="project" value="UniProtKB-ARBA"/>
</dbReference>
<evidence type="ECO:0000256" key="1">
    <source>
        <dbReference type="ARBA" id="ARBA00001933"/>
    </source>
</evidence>
<keyword evidence="6" id="KW-0456">Lyase</keyword>
<dbReference type="InterPro" id="IPR043132">
    <property type="entry name" value="BCAT-like_C"/>
</dbReference>
<protein>
    <submittedName>
        <fullName evidence="6">4-amino-4-deoxychorismate lyase</fullName>
    </submittedName>
</protein>
<accession>A0A0B5QSE5</accession>
<dbReference type="Gene3D" id="3.20.10.10">
    <property type="entry name" value="D-amino Acid Aminotransferase, subunit A, domain 2"/>
    <property type="match status" value="1"/>
</dbReference>
<evidence type="ECO:0000256" key="3">
    <source>
        <dbReference type="ARBA" id="ARBA00022898"/>
    </source>
</evidence>
<comment type="cofactor">
    <cofactor evidence="1 5">
        <name>pyridoxal 5'-phosphate</name>
        <dbReference type="ChEBI" id="CHEBI:597326"/>
    </cofactor>
</comment>
<dbReference type="EMBL" id="CP010086">
    <property type="protein sequence ID" value="AJH01162.1"/>
    <property type="molecule type" value="Genomic_DNA"/>
</dbReference>
<sequence length="243" mass="28405">MRRIVHNYDKVMLDDGLFFGRGIFETILCKEKPIYLEEHLQRLKKDMLELNLQPLLEEKFLRDYLSKLEIKNKVLKITVTPLNIIITEREIAYKDDDYKKGMSLTISKVRRNSTSRLASIKSTCYIENIIEKENAKKLGYDDVIFLNEKGNVTETSCANIFMIKNNEIFTPNSEDGLLKGIIRDKIMKKFKVTEKSITMDDLTHSEEVIITNSIMGAMSIKQINETKYNSEKFRTIFNENLRN</sequence>
<dbReference type="InterPro" id="IPR036038">
    <property type="entry name" value="Aminotransferase-like"/>
</dbReference>
<evidence type="ECO:0000256" key="5">
    <source>
        <dbReference type="RuleBase" id="RU004516"/>
    </source>
</evidence>
<dbReference type="InterPro" id="IPR050571">
    <property type="entry name" value="Class-IV_PLP-Dep_Aminotrnsfr"/>
</dbReference>
<dbReference type="FunFam" id="3.20.10.10:FF:000002">
    <property type="entry name" value="D-alanine aminotransferase"/>
    <property type="match status" value="1"/>
</dbReference>
<evidence type="ECO:0000313" key="6">
    <source>
        <dbReference type="EMBL" id="AJH01162.1"/>
    </source>
</evidence>
<keyword evidence="3 5" id="KW-0663">Pyridoxal phosphate</keyword>
<name>A0A0B5QSE5_CLOBE</name>
<evidence type="ECO:0000313" key="7">
    <source>
        <dbReference type="Proteomes" id="UP000031866"/>
    </source>
</evidence>
<dbReference type="InterPro" id="IPR018300">
    <property type="entry name" value="Aminotrans_IV_CS"/>
</dbReference>
<gene>
    <name evidence="6" type="ORF">LF65_04630</name>
</gene>
<dbReference type="GO" id="GO:0016829">
    <property type="term" value="F:lyase activity"/>
    <property type="evidence" value="ECO:0007669"/>
    <property type="project" value="UniProtKB-KW"/>
</dbReference>
<dbReference type="Gene3D" id="3.30.470.10">
    <property type="match status" value="1"/>
</dbReference>